<keyword evidence="2" id="KW-1185">Reference proteome</keyword>
<protein>
    <submittedName>
        <fullName evidence="1">Uncharacterized protein</fullName>
    </submittedName>
</protein>
<dbReference type="GeneID" id="89931478"/>
<proteinExistence type="predicted"/>
<gene>
    <name evidence="1" type="ORF">LTR77_010149</name>
</gene>
<dbReference type="AlphaFoldDB" id="A0AAV9NZV3"/>
<reference evidence="1 2" key="1">
    <citation type="submission" date="2023-08" db="EMBL/GenBank/DDBJ databases">
        <title>Black Yeasts Isolated from many extreme environments.</title>
        <authorList>
            <person name="Coleine C."/>
            <person name="Stajich J.E."/>
            <person name="Selbmann L."/>
        </authorList>
    </citation>
    <scope>NUCLEOTIDE SEQUENCE [LARGE SCALE GENOMIC DNA]</scope>
    <source>
        <strain evidence="1 2">CCFEE 5935</strain>
    </source>
</reference>
<dbReference type="RefSeq" id="XP_064654386.1">
    <property type="nucleotide sequence ID" value="XM_064807372.1"/>
</dbReference>
<comment type="caution">
    <text evidence="1">The sequence shown here is derived from an EMBL/GenBank/DDBJ whole genome shotgun (WGS) entry which is preliminary data.</text>
</comment>
<evidence type="ECO:0000313" key="1">
    <source>
        <dbReference type="EMBL" id="KAK5164058.1"/>
    </source>
</evidence>
<name>A0AAV9NZV3_9PEZI</name>
<dbReference type="Proteomes" id="UP001337655">
    <property type="component" value="Unassembled WGS sequence"/>
</dbReference>
<accession>A0AAV9NZV3</accession>
<evidence type="ECO:0000313" key="2">
    <source>
        <dbReference type="Proteomes" id="UP001337655"/>
    </source>
</evidence>
<organism evidence="1 2">
    <name type="scientific">Saxophila tyrrhenica</name>
    <dbReference type="NCBI Taxonomy" id="1690608"/>
    <lineage>
        <taxon>Eukaryota</taxon>
        <taxon>Fungi</taxon>
        <taxon>Dikarya</taxon>
        <taxon>Ascomycota</taxon>
        <taxon>Pezizomycotina</taxon>
        <taxon>Dothideomycetes</taxon>
        <taxon>Dothideomycetidae</taxon>
        <taxon>Mycosphaerellales</taxon>
        <taxon>Extremaceae</taxon>
        <taxon>Saxophila</taxon>
    </lineage>
</organism>
<dbReference type="EMBL" id="JAVRRT010000021">
    <property type="protein sequence ID" value="KAK5164058.1"/>
    <property type="molecule type" value="Genomic_DNA"/>
</dbReference>
<sequence>MREYLPEDVVAEVKKVDAAKRSPSKRSMCCYHEHKAGADRCDDPARKCNRFTSSNLHILGGTKRTRPSQAAAWGKL</sequence>